<gene>
    <name evidence="2" type="ORF">R5R35_009400</name>
</gene>
<organism evidence="2 3">
    <name type="scientific">Gryllus longicercus</name>
    <dbReference type="NCBI Taxonomy" id="2509291"/>
    <lineage>
        <taxon>Eukaryota</taxon>
        <taxon>Metazoa</taxon>
        <taxon>Ecdysozoa</taxon>
        <taxon>Arthropoda</taxon>
        <taxon>Hexapoda</taxon>
        <taxon>Insecta</taxon>
        <taxon>Pterygota</taxon>
        <taxon>Neoptera</taxon>
        <taxon>Polyneoptera</taxon>
        <taxon>Orthoptera</taxon>
        <taxon>Ensifera</taxon>
        <taxon>Gryllidea</taxon>
        <taxon>Grylloidea</taxon>
        <taxon>Gryllidae</taxon>
        <taxon>Gryllinae</taxon>
        <taxon>Gryllus</taxon>
    </lineage>
</organism>
<evidence type="ECO:0000313" key="2">
    <source>
        <dbReference type="EMBL" id="KAK7865971.1"/>
    </source>
</evidence>
<comment type="caution">
    <text evidence="2">The sequence shown here is derived from an EMBL/GenBank/DDBJ whole genome shotgun (WGS) entry which is preliminary data.</text>
</comment>
<evidence type="ECO:0000256" key="1">
    <source>
        <dbReference type="SAM" id="Phobius"/>
    </source>
</evidence>
<feature type="transmembrane region" description="Helical" evidence="1">
    <location>
        <begin position="263"/>
        <end position="282"/>
    </location>
</feature>
<keyword evidence="1" id="KW-0812">Transmembrane</keyword>
<keyword evidence="3" id="KW-1185">Reference proteome</keyword>
<protein>
    <submittedName>
        <fullName evidence="2">Uncharacterized protein</fullName>
    </submittedName>
</protein>
<dbReference type="Proteomes" id="UP001378592">
    <property type="component" value="Unassembled WGS sequence"/>
</dbReference>
<name>A0AAN9VMI0_9ORTH</name>
<keyword evidence="1" id="KW-0472">Membrane</keyword>
<dbReference type="EMBL" id="JAZDUA010000159">
    <property type="protein sequence ID" value="KAK7865971.1"/>
    <property type="molecule type" value="Genomic_DNA"/>
</dbReference>
<keyword evidence="1" id="KW-1133">Transmembrane helix</keyword>
<proteinExistence type="predicted"/>
<reference evidence="2 3" key="1">
    <citation type="submission" date="2024-03" db="EMBL/GenBank/DDBJ databases">
        <title>The genome assembly and annotation of the cricket Gryllus longicercus Weissman &amp; Gray.</title>
        <authorList>
            <person name="Szrajer S."/>
            <person name="Gray D."/>
            <person name="Ylla G."/>
        </authorList>
    </citation>
    <scope>NUCLEOTIDE SEQUENCE [LARGE SCALE GENOMIC DNA]</scope>
    <source>
        <strain evidence="2">DAG 2021-001</strain>
        <tissue evidence="2">Whole body minus gut</tissue>
    </source>
</reference>
<dbReference type="AlphaFoldDB" id="A0AAN9VMI0"/>
<evidence type="ECO:0000313" key="3">
    <source>
        <dbReference type="Proteomes" id="UP001378592"/>
    </source>
</evidence>
<feature type="transmembrane region" description="Helical" evidence="1">
    <location>
        <begin position="57"/>
        <end position="75"/>
    </location>
</feature>
<accession>A0AAN9VMI0</accession>
<sequence length="294" mass="32583">MIPENYREFIIGDVPRGVEHLSVTIRLAGAAHQLILQETFSLSAANKIRFYRMSKQLFIGLVLAVVTSVHCSLVADATKCSEICECTQPQTDCAYIRYYTSVDCNCCKLCNYEALIKDSDDEVKATLMGVVDQNVDCKNLTLISNVFQIGNFTTCPSTNMNHSSGESEQVTQSTTSINETYLHRNSSEDDVLTILISFVQRENNASEQIFAFKGALNDNLDFFIVNSGKSHCEKCKSLNISSTNRKPHGKVGHSSLLTPSLRLVISILVAFGLFSGFLLYAMKGLFDSCSFLFI</sequence>